<dbReference type="InterPro" id="IPR008331">
    <property type="entry name" value="Ferritin_DPS_dom"/>
</dbReference>
<dbReference type="PIRSF" id="PIRSF005900">
    <property type="entry name" value="Dps"/>
    <property type="match status" value="1"/>
</dbReference>
<reference evidence="5 6" key="1">
    <citation type="submission" date="2016-11" db="EMBL/GenBank/DDBJ databases">
        <title>Trade-off between light-utilization and light-protection in marine flavobacteria.</title>
        <authorList>
            <person name="Kumagai Y."/>
        </authorList>
    </citation>
    <scope>NUCLEOTIDE SEQUENCE [LARGE SCALE GENOMIC DNA]</scope>
    <source>
        <strain evidence="5 6">JCM 17109</strain>
    </source>
</reference>
<dbReference type="RefSeq" id="WP_105982284.1">
    <property type="nucleotide sequence ID" value="NZ_MQUC01000003.1"/>
</dbReference>
<dbReference type="PRINTS" id="PR01346">
    <property type="entry name" value="HELNAPAPROT"/>
</dbReference>
<dbReference type="AlphaFoldDB" id="A0A2S9WSI5"/>
<dbReference type="PANTHER" id="PTHR42932">
    <property type="entry name" value="GENERAL STRESS PROTEIN 20U"/>
    <property type="match status" value="1"/>
</dbReference>
<dbReference type="CDD" id="cd01043">
    <property type="entry name" value="DPS"/>
    <property type="match status" value="1"/>
</dbReference>
<evidence type="ECO:0000313" key="6">
    <source>
        <dbReference type="Proteomes" id="UP000239532"/>
    </source>
</evidence>
<dbReference type="Proteomes" id="UP000239532">
    <property type="component" value="Unassembled WGS sequence"/>
</dbReference>
<dbReference type="OrthoDB" id="9797023at2"/>
<dbReference type="Gene3D" id="1.20.1260.10">
    <property type="match status" value="1"/>
</dbReference>
<gene>
    <name evidence="5" type="ORF">BST86_04760</name>
</gene>
<dbReference type="PROSITE" id="PS00819">
    <property type="entry name" value="DPS_2"/>
    <property type="match status" value="1"/>
</dbReference>
<organism evidence="5 6">
    <name type="scientific">Nonlabens agnitus</name>
    <dbReference type="NCBI Taxonomy" id="870484"/>
    <lineage>
        <taxon>Bacteria</taxon>
        <taxon>Pseudomonadati</taxon>
        <taxon>Bacteroidota</taxon>
        <taxon>Flavobacteriia</taxon>
        <taxon>Flavobacteriales</taxon>
        <taxon>Flavobacteriaceae</taxon>
        <taxon>Nonlabens</taxon>
    </lineage>
</organism>
<evidence type="ECO:0000313" key="5">
    <source>
        <dbReference type="EMBL" id="PRP66451.1"/>
    </source>
</evidence>
<feature type="signal peptide" evidence="3">
    <location>
        <begin position="1"/>
        <end position="19"/>
    </location>
</feature>
<keyword evidence="3" id="KW-0732">Signal</keyword>
<name>A0A2S9WSI5_9FLAO</name>
<proteinExistence type="inferred from homology"/>
<dbReference type="InterPro" id="IPR023188">
    <property type="entry name" value="DPS_DNA-bd_CS"/>
</dbReference>
<keyword evidence="6" id="KW-1185">Reference proteome</keyword>
<sequence length="181" mass="20003">MKKIFILLMACSITGIATAQTNFDLKTHQATPTTKNTAATTESLQSTLYQLIAHYHGVQQAHWNVQGPQFESLHGLLGDFYGALGTDIDRVAERQIILGSPADGRPRQVAQTTILGATPNGFQKDYDVVKDLSTKTQKLSNFLSDQIEITGETNVVTQDLLIDVKAGIDIYLWKIRSFSYN</sequence>
<protein>
    <recommendedName>
        <fullName evidence="4">Ferritin/DPS domain-containing protein</fullName>
    </recommendedName>
</protein>
<evidence type="ECO:0000256" key="3">
    <source>
        <dbReference type="SAM" id="SignalP"/>
    </source>
</evidence>
<evidence type="ECO:0000256" key="2">
    <source>
        <dbReference type="RuleBase" id="RU003875"/>
    </source>
</evidence>
<dbReference type="InterPro" id="IPR002177">
    <property type="entry name" value="DPS_DNA-bd"/>
</dbReference>
<dbReference type="Pfam" id="PF00210">
    <property type="entry name" value="Ferritin"/>
    <property type="match status" value="1"/>
</dbReference>
<comment type="similarity">
    <text evidence="1 2">Belongs to the Dps family.</text>
</comment>
<evidence type="ECO:0000259" key="4">
    <source>
        <dbReference type="Pfam" id="PF00210"/>
    </source>
</evidence>
<dbReference type="GO" id="GO:0016722">
    <property type="term" value="F:oxidoreductase activity, acting on metal ions"/>
    <property type="evidence" value="ECO:0007669"/>
    <property type="project" value="InterPro"/>
</dbReference>
<dbReference type="EMBL" id="MQUC01000003">
    <property type="protein sequence ID" value="PRP66451.1"/>
    <property type="molecule type" value="Genomic_DNA"/>
</dbReference>
<dbReference type="SUPFAM" id="SSF47240">
    <property type="entry name" value="Ferritin-like"/>
    <property type="match status" value="1"/>
</dbReference>
<feature type="chain" id="PRO_5015478826" description="Ferritin/DPS domain-containing protein" evidence="3">
    <location>
        <begin position="20"/>
        <end position="181"/>
    </location>
</feature>
<dbReference type="InterPro" id="IPR009078">
    <property type="entry name" value="Ferritin-like_SF"/>
</dbReference>
<dbReference type="InterPro" id="IPR012347">
    <property type="entry name" value="Ferritin-like"/>
</dbReference>
<feature type="domain" description="Ferritin/DPS" evidence="4">
    <location>
        <begin position="44"/>
        <end position="175"/>
    </location>
</feature>
<evidence type="ECO:0000256" key="1">
    <source>
        <dbReference type="ARBA" id="ARBA00009497"/>
    </source>
</evidence>
<dbReference type="PANTHER" id="PTHR42932:SF1">
    <property type="entry name" value="GENERAL STRESS PROTEIN 20U"/>
    <property type="match status" value="1"/>
</dbReference>
<accession>A0A2S9WSI5</accession>
<comment type="caution">
    <text evidence="5">The sequence shown here is derived from an EMBL/GenBank/DDBJ whole genome shotgun (WGS) entry which is preliminary data.</text>
</comment>
<dbReference type="GO" id="GO:0008199">
    <property type="term" value="F:ferric iron binding"/>
    <property type="evidence" value="ECO:0007669"/>
    <property type="project" value="InterPro"/>
</dbReference>